<keyword evidence="1" id="KW-0808">Transferase</keyword>
<dbReference type="EC" id="2.4.2.-" evidence="1"/>
<feature type="domain" description="PARP catalytic" evidence="4">
    <location>
        <begin position="570"/>
        <end position="802"/>
    </location>
</feature>
<proteinExistence type="predicted"/>
<dbReference type="eggNOG" id="KOG4177">
    <property type="taxonomic scope" value="Eukaryota"/>
</dbReference>
<dbReference type="InterPro" id="IPR012317">
    <property type="entry name" value="Poly(ADP-ribose)pol_cat_dom"/>
</dbReference>
<dbReference type="SUPFAM" id="SSF56399">
    <property type="entry name" value="ADP-ribosylation"/>
    <property type="match status" value="1"/>
</dbReference>
<evidence type="ECO:0000313" key="6">
    <source>
        <dbReference type="Proteomes" id="UP000006671"/>
    </source>
</evidence>
<keyword evidence="1" id="KW-0520">NAD</keyword>
<dbReference type="EMBL" id="GG738903">
    <property type="protein sequence ID" value="EFC38991.1"/>
    <property type="molecule type" value="Genomic_DNA"/>
</dbReference>
<dbReference type="GeneID" id="8850845"/>
<dbReference type="KEGG" id="ngr:NAEGRDRAFT_81435"/>
<keyword evidence="6" id="KW-1185">Reference proteome</keyword>
<reference evidence="5 6" key="1">
    <citation type="journal article" date="2010" name="Cell">
        <title>The genome of Naegleria gruberi illuminates early eukaryotic versatility.</title>
        <authorList>
            <person name="Fritz-Laylin L.K."/>
            <person name="Prochnik S.E."/>
            <person name="Ginger M.L."/>
            <person name="Dacks J.B."/>
            <person name="Carpenter M.L."/>
            <person name="Field M.C."/>
            <person name="Kuo A."/>
            <person name="Paredez A."/>
            <person name="Chapman J."/>
            <person name="Pham J."/>
            <person name="Shu S."/>
            <person name="Neupane R."/>
            <person name="Cipriano M."/>
            <person name="Mancuso J."/>
            <person name="Tu H."/>
            <person name="Salamov A."/>
            <person name="Lindquist E."/>
            <person name="Shapiro H."/>
            <person name="Lucas S."/>
            <person name="Grigoriev I.V."/>
            <person name="Cande W.Z."/>
            <person name="Fulton C."/>
            <person name="Rokhsar D.S."/>
            <person name="Dawson S.C."/>
        </authorList>
    </citation>
    <scope>NUCLEOTIDE SEQUENCE [LARGE SCALE GENOMIC DNA]</scope>
    <source>
        <strain evidence="5 6">NEG-M</strain>
    </source>
</reference>
<dbReference type="PROSITE" id="PS51059">
    <property type="entry name" value="PARP_CATALYTIC"/>
    <property type="match status" value="1"/>
</dbReference>
<dbReference type="PANTHER" id="PTHR45740">
    <property type="entry name" value="POLY [ADP-RIBOSE] POLYMERASE"/>
    <property type="match status" value="1"/>
</dbReference>
<dbReference type="InParanoid" id="D2VVZ8"/>
<dbReference type="GO" id="GO:0005634">
    <property type="term" value="C:nucleus"/>
    <property type="evidence" value="ECO:0007669"/>
    <property type="project" value="TreeGrafter"/>
</dbReference>
<dbReference type="Proteomes" id="UP000006671">
    <property type="component" value="Unassembled WGS sequence"/>
</dbReference>
<dbReference type="RefSeq" id="XP_002671735.1">
    <property type="nucleotide sequence ID" value="XM_002671689.1"/>
</dbReference>
<dbReference type="AlphaFoldDB" id="D2VVZ8"/>
<keyword evidence="1" id="KW-0328">Glycosyltransferase</keyword>
<evidence type="ECO:0000256" key="1">
    <source>
        <dbReference type="RuleBase" id="RU362114"/>
    </source>
</evidence>
<sequence length="802" mass="94515">MEDMKNNQIEIQNTQKSNRVSTSNNRNYSKAIHYGVILPEERRIIKEERKIESLSLENEKIRKERKQQHEITNQSFMELCSLNERVSKQRTLLSETIEKVIFQSKELFIHQSIQEGYFIMKGQISTCHNFINENLPNLVLDIGIREHIEHVNSLLYYIGSVVEAINLDSYLINLNSYMQLLEEKLEKLKEFIGNYLNEIYSQNNEAVYVKNTEEIPNYIGNALGKIVSGTNFERNSKIGLELVTKQLQNITFSLISSVGISNTELSSSLGNAMENLEQERKYLDDISANFKNLIPKEIQITIFHLFHDYYIQYSTCEMFIQDRIPFIIEKFEELQSQVEVMNNYPQLSSQLTNLLIRKTTLRSKMNTLDIEGIKSALEIAKKGNMPEMEILKFENKLRKKESQVPKYQEEWRNIYEQLRELKTKFIQLEGLGFKIDLLSDPSFDEIEENDLFEPLNERKLQDQVKFIENQSKQLKEYEQQLNNLKLNMTNEHAELEQKIKELEQKKKQLSRESSKEREELSKQVERLKRKEKKLEKMEKEMIENKSKQLNIGLPRYWKRNSFNRFADRYNTVDVTSQLKDIIQEIMNVSSNSKTLGSGRDQLYKMKYSKLVISSVYRIENPSLYSAYKIRENHISSYQDPLNPIQVQTENFTTLKSPAFEWLKSTGLNTSMNEKYLWHGTKHEYVNTISEHGFDERVASLAGLFGAGVYFAEYCSKSDQYSTPDTNGEYYMFLCRVVLGRQIYYTPMGMTNQRRPPEINGSNRRVYDSVIGQSNSSNSSYREFIVYDRYQCYPEYLIKYRRE</sequence>
<evidence type="ECO:0000256" key="2">
    <source>
        <dbReference type="SAM" id="Coils"/>
    </source>
</evidence>
<dbReference type="GO" id="GO:1990404">
    <property type="term" value="F:NAD+-protein mono-ADP-ribosyltransferase activity"/>
    <property type="evidence" value="ECO:0007669"/>
    <property type="project" value="TreeGrafter"/>
</dbReference>
<organism evidence="6">
    <name type="scientific">Naegleria gruberi</name>
    <name type="common">Amoeba</name>
    <dbReference type="NCBI Taxonomy" id="5762"/>
    <lineage>
        <taxon>Eukaryota</taxon>
        <taxon>Discoba</taxon>
        <taxon>Heterolobosea</taxon>
        <taxon>Tetramitia</taxon>
        <taxon>Eutetramitia</taxon>
        <taxon>Vahlkampfiidae</taxon>
        <taxon>Naegleria</taxon>
    </lineage>
</organism>
<evidence type="ECO:0000256" key="3">
    <source>
        <dbReference type="SAM" id="MobiDB-lite"/>
    </source>
</evidence>
<dbReference type="VEuPathDB" id="AmoebaDB:NAEGRDRAFT_81435"/>
<keyword evidence="2" id="KW-0175">Coiled coil</keyword>
<dbReference type="Pfam" id="PF00644">
    <property type="entry name" value="PARP"/>
    <property type="match status" value="1"/>
</dbReference>
<gene>
    <name evidence="5" type="ORF">NAEGRDRAFT_81435</name>
</gene>
<dbReference type="OrthoDB" id="411019at2759"/>
<dbReference type="STRING" id="5762.D2VVZ8"/>
<protein>
    <recommendedName>
        <fullName evidence="1">Poly [ADP-ribose] polymerase</fullName>
        <shortName evidence="1">PARP</shortName>
        <ecNumber evidence="1">2.4.2.-</ecNumber>
    </recommendedName>
</protein>
<feature type="region of interest" description="Disordered" evidence="3">
    <location>
        <begin position="505"/>
        <end position="527"/>
    </location>
</feature>
<feature type="region of interest" description="Disordered" evidence="3">
    <location>
        <begin position="1"/>
        <end position="25"/>
    </location>
</feature>
<name>D2VVZ8_NAEGR</name>
<evidence type="ECO:0000313" key="5">
    <source>
        <dbReference type="EMBL" id="EFC38991.1"/>
    </source>
</evidence>
<dbReference type="GO" id="GO:0003950">
    <property type="term" value="F:NAD+ poly-ADP-ribosyltransferase activity"/>
    <property type="evidence" value="ECO:0007669"/>
    <property type="project" value="UniProtKB-UniRule"/>
</dbReference>
<dbReference type="InterPro" id="IPR051712">
    <property type="entry name" value="ARTD-AVP"/>
</dbReference>
<feature type="coiled-coil region" evidence="2">
    <location>
        <begin position="44"/>
        <end position="71"/>
    </location>
</feature>
<accession>D2VVZ8</accession>
<dbReference type="Gene3D" id="3.90.228.10">
    <property type="match status" value="1"/>
</dbReference>
<evidence type="ECO:0000259" key="4">
    <source>
        <dbReference type="PROSITE" id="PS51059"/>
    </source>
</evidence>
<dbReference type="PANTHER" id="PTHR45740:SF2">
    <property type="entry name" value="POLY [ADP-RIBOSE] POLYMERASE"/>
    <property type="match status" value="1"/>
</dbReference>